<protein>
    <submittedName>
        <fullName evidence="2">Uncharacterized protein</fullName>
    </submittedName>
</protein>
<dbReference type="Proteomes" id="UP001221142">
    <property type="component" value="Unassembled WGS sequence"/>
</dbReference>
<evidence type="ECO:0000313" key="2">
    <source>
        <dbReference type="EMBL" id="KAJ7616409.1"/>
    </source>
</evidence>
<feature type="region of interest" description="Disordered" evidence="1">
    <location>
        <begin position="117"/>
        <end position="138"/>
    </location>
</feature>
<keyword evidence="3" id="KW-1185">Reference proteome</keyword>
<dbReference type="AlphaFoldDB" id="A0AAD7BC78"/>
<accession>A0AAD7BC78</accession>
<gene>
    <name evidence="2" type="ORF">FB45DRAFT_934170</name>
</gene>
<reference evidence="2" key="1">
    <citation type="submission" date="2023-03" db="EMBL/GenBank/DDBJ databases">
        <title>Massive genome expansion in bonnet fungi (Mycena s.s.) driven by repeated elements and novel gene families across ecological guilds.</title>
        <authorList>
            <consortium name="Lawrence Berkeley National Laboratory"/>
            <person name="Harder C.B."/>
            <person name="Miyauchi S."/>
            <person name="Viragh M."/>
            <person name="Kuo A."/>
            <person name="Thoen E."/>
            <person name="Andreopoulos B."/>
            <person name="Lu D."/>
            <person name="Skrede I."/>
            <person name="Drula E."/>
            <person name="Henrissat B."/>
            <person name="Morin E."/>
            <person name="Kohler A."/>
            <person name="Barry K."/>
            <person name="LaButti K."/>
            <person name="Morin E."/>
            <person name="Salamov A."/>
            <person name="Lipzen A."/>
            <person name="Mereny Z."/>
            <person name="Hegedus B."/>
            <person name="Baldrian P."/>
            <person name="Stursova M."/>
            <person name="Weitz H."/>
            <person name="Taylor A."/>
            <person name="Grigoriev I.V."/>
            <person name="Nagy L.G."/>
            <person name="Martin F."/>
            <person name="Kauserud H."/>
        </authorList>
    </citation>
    <scope>NUCLEOTIDE SEQUENCE</scope>
    <source>
        <strain evidence="2">9284</strain>
    </source>
</reference>
<comment type="caution">
    <text evidence="2">The sequence shown here is derived from an EMBL/GenBank/DDBJ whole genome shotgun (WGS) entry which is preliminary data.</text>
</comment>
<organism evidence="2 3">
    <name type="scientific">Roridomyces roridus</name>
    <dbReference type="NCBI Taxonomy" id="1738132"/>
    <lineage>
        <taxon>Eukaryota</taxon>
        <taxon>Fungi</taxon>
        <taxon>Dikarya</taxon>
        <taxon>Basidiomycota</taxon>
        <taxon>Agaricomycotina</taxon>
        <taxon>Agaricomycetes</taxon>
        <taxon>Agaricomycetidae</taxon>
        <taxon>Agaricales</taxon>
        <taxon>Marasmiineae</taxon>
        <taxon>Mycenaceae</taxon>
        <taxon>Roridomyces</taxon>
    </lineage>
</organism>
<feature type="compositionally biased region" description="Low complexity" evidence="1">
    <location>
        <begin position="119"/>
        <end position="135"/>
    </location>
</feature>
<evidence type="ECO:0000256" key="1">
    <source>
        <dbReference type="SAM" id="MobiDB-lite"/>
    </source>
</evidence>
<evidence type="ECO:0000313" key="3">
    <source>
        <dbReference type="Proteomes" id="UP001221142"/>
    </source>
</evidence>
<sequence length="208" mass="22408">MLFGWEFGHCGAPGASLSLAQRRAHSAFTYLCTGPLRGDCLPRIRYGAISNTYRRACEAFQPDRDHRRCLTLYSARSISPRITADQSGPSTILTILSLPCAAQCVSRLSDPRCRCPSESVSRLSTPRPSTPRSRSCGTNASTSAVLQTAVVRSSGLSVFSFALVFHLMGMFLHTGGYARCCLGDCRRPNLTVRGTLVVAGVLRCGSVA</sequence>
<proteinExistence type="predicted"/>
<name>A0AAD7BC78_9AGAR</name>
<dbReference type="EMBL" id="JARKIF010000022">
    <property type="protein sequence ID" value="KAJ7616409.1"/>
    <property type="molecule type" value="Genomic_DNA"/>
</dbReference>